<dbReference type="Proteomes" id="UP001430544">
    <property type="component" value="Unassembled WGS sequence"/>
</dbReference>
<dbReference type="EMBL" id="JAJIUN010000044">
    <property type="protein sequence ID" value="MCC8622479.1"/>
    <property type="molecule type" value="Genomic_DNA"/>
</dbReference>
<comment type="caution">
    <text evidence="1">The sequence shown here is derived from an EMBL/GenBank/DDBJ whole genome shotgun (WGS) entry which is preliminary data.</text>
</comment>
<sequence>MKCRLAKRRRLSSPCMRDSVGHSFTAWSATMTAWKQAMGVFAMAACLLACNVAKADHVDMRIVHDYPVGAPAIAQIHAWLLQQSRQSGQTRQMPPPAAADLGAVRVSTAFVGRPVGTRIDAARAVPVPMQGQPRDEVTIDACNGGQRYRWVYVWPETPAAAWQLRTYQMKTVADCAAPPDEAMPLTSAAKSP</sequence>
<protein>
    <recommendedName>
        <fullName evidence="3">Ecotin</fullName>
    </recommendedName>
</protein>
<evidence type="ECO:0008006" key="3">
    <source>
        <dbReference type="Google" id="ProtNLM"/>
    </source>
</evidence>
<keyword evidence="2" id="KW-1185">Reference proteome</keyword>
<proteinExistence type="predicted"/>
<name>A0ABS8L9R0_9XANT</name>
<evidence type="ECO:0000313" key="1">
    <source>
        <dbReference type="EMBL" id="MCC8622479.1"/>
    </source>
</evidence>
<dbReference type="RefSeq" id="WP_155616262.1">
    <property type="nucleotide sequence ID" value="NZ_CP018470.1"/>
</dbReference>
<evidence type="ECO:0000313" key="2">
    <source>
        <dbReference type="Proteomes" id="UP001430544"/>
    </source>
</evidence>
<accession>A0ABS8L9R0</accession>
<dbReference type="GeneID" id="46982301"/>
<organism evidence="1 2">
    <name type="scientific">Xanthomonas vesicatoria</name>
    <dbReference type="NCBI Taxonomy" id="56460"/>
    <lineage>
        <taxon>Bacteria</taxon>
        <taxon>Pseudomonadati</taxon>
        <taxon>Pseudomonadota</taxon>
        <taxon>Gammaproteobacteria</taxon>
        <taxon>Lysobacterales</taxon>
        <taxon>Lysobacteraceae</taxon>
        <taxon>Xanthomonas</taxon>
    </lineage>
</organism>
<gene>
    <name evidence="1" type="ORF">LN473_10870</name>
</gene>
<reference evidence="1" key="1">
    <citation type="submission" date="2021-11" db="EMBL/GenBank/DDBJ databases">
        <title>Genome resources and taxonomic validation of 89 Xanthomonas strains.</title>
        <authorList>
            <person name="Tambong J.T."/>
        </authorList>
    </citation>
    <scope>NUCLEOTIDE SEQUENCE</scope>
    <source>
        <strain evidence="1">Bv 5-4A</strain>
    </source>
</reference>